<dbReference type="InterPro" id="IPR007588">
    <property type="entry name" value="Znf_FLYWCH"/>
</dbReference>
<dbReference type="PANTHER" id="PTHR47160">
    <property type="entry name" value="PUTATIVE-RELATED"/>
    <property type="match status" value="1"/>
</dbReference>
<evidence type="ECO:0000256" key="3">
    <source>
        <dbReference type="ARBA" id="ARBA00022833"/>
    </source>
</evidence>
<proteinExistence type="predicted"/>
<dbReference type="PANTHER" id="PTHR47160:SF5">
    <property type="entry name" value="MULE TRANSPOSASE DOMAIN-CONTAINING PROTEIN"/>
    <property type="match status" value="1"/>
</dbReference>
<comment type="caution">
    <text evidence="7">The sequence shown here is derived from an EMBL/GenBank/DDBJ whole genome shotgun (WGS) entry which is preliminary data.</text>
</comment>
<protein>
    <recommendedName>
        <fullName evidence="9">MULE transposase domain-containing protein</fullName>
    </recommendedName>
</protein>
<dbReference type="AlphaFoldDB" id="A0A835GRR0"/>
<evidence type="ECO:0000256" key="1">
    <source>
        <dbReference type="ARBA" id="ARBA00022723"/>
    </source>
</evidence>
<evidence type="ECO:0000313" key="8">
    <source>
        <dbReference type="Proteomes" id="UP000648187"/>
    </source>
</evidence>
<evidence type="ECO:0000256" key="4">
    <source>
        <dbReference type="SAM" id="MobiDB-lite"/>
    </source>
</evidence>
<feature type="compositionally biased region" description="Basic and acidic residues" evidence="4">
    <location>
        <begin position="1"/>
        <end position="16"/>
    </location>
</feature>
<name>A0A835GRR0_SPOEX</name>
<evidence type="ECO:0000259" key="6">
    <source>
        <dbReference type="Pfam" id="PF10551"/>
    </source>
</evidence>
<dbReference type="Proteomes" id="UP000648187">
    <property type="component" value="Unassembled WGS sequence"/>
</dbReference>
<organism evidence="7 8">
    <name type="scientific">Spodoptera exigua</name>
    <name type="common">Beet armyworm</name>
    <name type="synonym">Noctua fulgens</name>
    <dbReference type="NCBI Taxonomy" id="7107"/>
    <lineage>
        <taxon>Eukaryota</taxon>
        <taxon>Metazoa</taxon>
        <taxon>Ecdysozoa</taxon>
        <taxon>Arthropoda</taxon>
        <taxon>Hexapoda</taxon>
        <taxon>Insecta</taxon>
        <taxon>Pterygota</taxon>
        <taxon>Neoptera</taxon>
        <taxon>Endopterygota</taxon>
        <taxon>Lepidoptera</taxon>
        <taxon>Glossata</taxon>
        <taxon>Ditrysia</taxon>
        <taxon>Noctuoidea</taxon>
        <taxon>Noctuidae</taxon>
        <taxon>Amphipyrinae</taxon>
        <taxon>Spodoptera</taxon>
    </lineage>
</organism>
<feature type="region of interest" description="Disordered" evidence="4">
    <location>
        <begin position="1"/>
        <end position="24"/>
    </location>
</feature>
<evidence type="ECO:0000256" key="2">
    <source>
        <dbReference type="ARBA" id="ARBA00022771"/>
    </source>
</evidence>
<accession>A0A835GRR0</accession>
<evidence type="ECO:0008006" key="9">
    <source>
        <dbReference type="Google" id="ProtNLM"/>
    </source>
</evidence>
<gene>
    <name evidence="7" type="ORF">HW555_000524</name>
</gene>
<reference evidence="7" key="1">
    <citation type="submission" date="2020-08" db="EMBL/GenBank/DDBJ databases">
        <title>Spodoptera exigua strain:BAW_Kor-Di-RS1 Genome sequencing and assembly.</title>
        <authorList>
            <person name="Kim J."/>
            <person name="Nam H.Y."/>
            <person name="Kwon M."/>
            <person name="Choi J.H."/>
            <person name="Cho S.R."/>
            <person name="Kim G.-H."/>
        </authorList>
    </citation>
    <scope>NUCLEOTIDE SEQUENCE</scope>
    <source>
        <strain evidence="7">BAW_Kor-Di-RS1</strain>
        <tissue evidence="7">Whole-body</tissue>
    </source>
</reference>
<keyword evidence="3" id="KW-0862">Zinc</keyword>
<dbReference type="EMBL" id="JACKWZ010000003">
    <property type="protein sequence ID" value="KAF9424385.1"/>
    <property type="molecule type" value="Genomic_DNA"/>
</dbReference>
<feature type="domain" description="FLYWCH-type" evidence="5">
    <location>
        <begin position="28"/>
        <end position="86"/>
    </location>
</feature>
<evidence type="ECO:0000259" key="5">
    <source>
        <dbReference type="Pfam" id="PF04500"/>
    </source>
</evidence>
<keyword evidence="1" id="KW-0479">Metal-binding</keyword>
<dbReference type="Pfam" id="PF04500">
    <property type="entry name" value="FLYWCH"/>
    <property type="match status" value="1"/>
</dbReference>
<dbReference type="GO" id="GO:0008270">
    <property type="term" value="F:zinc ion binding"/>
    <property type="evidence" value="ECO:0007669"/>
    <property type="project" value="UniProtKB-KW"/>
</dbReference>
<sequence length="568" mass="65874">MNRSHKTEKSATEQKGYRASGSQTQLVFEQSERGGLLLLRGGYQHNKKRENKNGTTVWCCVKWQTRKCRGRVVTKNNLVVSDDPHTCQPNFAANIIKKQLNQCRKLAATKSDPIPTWYPFYQLYTIHGDLGSSEETSNVVPLVYALLLNKKQATYEILFQIIKSQVPDWNPKKFQSDYEAAAMNAMQKIMPNCKIVGCYFHFKSALRKKAKELKLNKNPVHKAHVAICGALSLLPQHLISDGYLYIMEDCSNNGQILAFNDYFVNAWIESSFFGKWSFYGERFRTTNHLEGWHSKLNKGISNAKPSFIKFLDLLLKNIKEFDLKIKQFEQGIPISYRNKNVIDFDKRLAHIITQHQNCEITLGHCLEKICNLTSFHESGDWQSGNTVSWPRAFARKDVRGGSFCPFSVYAENFTSIVNVQYHRYCFERTWRRELVPEKQRVPQDLSPLYFLPQRWPSEIQDLKNNGKEKNNITIYPKWQLNPSPILAPTYKRRYLLKLSNFKVIEPFNVNISQDEGHIDMGYIHGYTFNPIGVRGRSAWQGALRILNKVLLNAFYVLKRTGTHYSFFF</sequence>
<evidence type="ECO:0000313" key="7">
    <source>
        <dbReference type="EMBL" id="KAF9424385.1"/>
    </source>
</evidence>
<dbReference type="InterPro" id="IPR018289">
    <property type="entry name" value="MULE_transposase_dom"/>
</dbReference>
<keyword evidence="8" id="KW-1185">Reference proteome</keyword>
<dbReference type="Gene3D" id="2.20.25.240">
    <property type="match status" value="1"/>
</dbReference>
<feature type="domain" description="MULE transposase" evidence="6">
    <location>
        <begin position="133"/>
        <end position="203"/>
    </location>
</feature>
<keyword evidence="2" id="KW-0863">Zinc-finger</keyword>
<dbReference type="Pfam" id="PF10551">
    <property type="entry name" value="MULE"/>
    <property type="match status" value="1"/>
</dbReference>